<gene>
    <name evidence="1" type="ORF">SAMN04489842_3742</name>
</gene>
<dbReference type="RefSeq" id="WP_090385215.1">
    <property type="nucleotide sequence ID" value="NZ_FNLC01000005.1"/>
</dbReference>
<dbReference type="AlphaFoldDB" id="A0A1H1IR08"/>
<evidence type="ECO:0000313" key="2">
    <source>
        <dbReference type="Proteomes" id="UP000198848"/>
    </source>
</evidence>
<evidence type="ECO:0008006" key="3">
    <source>
        <dbReference type="Google" id="ProtNLM"/>
    </source>
</evidence>
<accession>A0A1H1IR08</accession>
<reference evidence="2" key="1">
    <citation type="submission" date="2016-10" db="EMBL/GenBank/DDBJ databases">
        <authorList>
            <person name="Varghese N."/>
            <person name="Submissions S."/>
        </authorList>
    </citation>
    <scope>NUCLEOTIDE SEQUENCE [LARGE SCALE GENOMIC DNA]</scope>
    <source>
        <strain evidence="2">DSM 24767</strain>
    </source>
</reference>
<evidence type="ECO:0000313" key="1">
    <source>
        <dbReference type="EMBL" id="SDR40144.1"/>
    </source>
</evidence>
<sequence>MRGPTRRRVLYGLSSGGAVLGTWRWGNERYRATTTSSDRFEPLEAGDSTLEVSIVETSSPVSAGGRLRVVAEIENHGTNDVRTDVEFLVGYDTEVVGRREMPVSAGETRTARFDFYTYPVSTDDEFPVGVAIEGDVAETMAGVGGAQELPTTRPGPELSVQPGTDVIFEAGALEPGESQTTVWWIDGERVSGPVGGPWVSTYYAEFDHHYHWETFEESGTHEVAVAVIPQDETETYAAHWEVDVSETGLGSPTVDAVSPSQDTISVGRGETVEFELEADHPGGTLDRVVWWLTQADTIIGVTDLEGETATARLSTDSFCHTCRVYPWVICEDGTVASTESAWIIDELQDEPAGRLELSIRTTNSPVPAGDVLEVIVDLENTGTEYREDELELYVGHEPELVDTQQVSLDGGESGAATLEFETYPVRHDQEFPVRVVGSDDEVETLVEAVA</sequence>
<dbReference type="OrthoDB" id="205968at2157"/>
<keyword evidence="2" id="KW-1185">Reference proteome</keyword>
<dbReference type="Proteomes" id="UP000198848">
    <property type="component" value="Unassembled WGS sequence"/>
</dbReference>
<name>A0A1H1IR08_NATTX</name>
<dbReference type="EMBL" id="FNLC01000005">
    <property type="protein sequence ID" value="SDR40144.1"/>
    <property type="molecule type" value="Genomic_DNA"/>
</dbReference>
<dbReference type="STRING" id="1095778.SAMN04489842_3742"/>
<dbReference type="InterPro" id="IPR013783">
    <property type="entry name" value="Ig-like_fold"/>
</dbReference>
<dbReference type="Gene3D" id="2.60.40.10">
    <property type="entry name" value="Immunoglobulins"/>
    <property type="match status" value="1"/>
</dbReference>
<organism evidence="1 2">
    <name type="scientific">Natronobacterium texcoconense</name>
    <dbReference type="NCBI Taxonomy" id="1095778"/>
    <lineage>
        <taxon>Archaea</taxon>
        <taxon>Methanobacteriati</taxon>
        <taxon>Methanobacteriota</taxon>
        <taxon>Stenosarchaea group</taxon>
        <taxon>Halobacteria</taxon>
        <taxon>Halobacteriales</taxon>
        <taxon>Natrialbaceae</taxon>
        <taxon>Natronobacterium</taxon>
    </lineage>
</organism>
<proteinExistence type="predicted"/>
<protein>
    <recommendedName>
        <fullName evidence="3">CARDB protein</fullName>
    </recommendedName>
</protein>